<keyword evidence="2" id="KW-1185">Reference proteome</keyword>
<accession>A0A4U9QZQ3</accession>
<name>A0A4U9QZQ3_HATHI</name>
<dbReference type="RefSeq" id="WP_138209302.1">
    <property type="nucleotide sequence ID" value="NZ_CBCRUQ010000009.1"/>
</dbReference>
<gene>
    <name evidence="1" type="ORF">NCTC503_00521</name>
</gene>
<reference evidence="1 2" key="1">
    <citation type="submission" date="2019-05" db="EMBL/GenBank/DDBJ databases">
        <authorList>
            <consortium name="Pathogen Informatics"/>
        </authorList>
    </citation>
    <scope>NUCLEOTIDE SEQUENCE [LARGE SCALE GENOMIC DNA]</scope>
    <source>
        <strain evidence="1 2">NCTC503</strain>
    </source>
</reference>
<protein>
    <submittedName>
        <fullName evidence="1">Uncharacterized protein</fullName>
    </submittedName>
</protein>
<evidence type="ECO:0000313" key="2">
    <source>
        <dbReference type="Proteomes" id="UP000308489"/>
    </source>
</evidence>
<evidence type="ECO:0000313" key="1">
    <source>
        <dbReference type="EMBL" id="VTQ84332.1"/>
    </source>
</evidence>
<dbReference type="KEGG" id="hhw:NCTC503_00521"/>
<dbReference type="OrthoDB" id="2652925at2"/>
<dbReference type="AlphaFoldDB" id="A0A4U9QZQ3"/>
<sequence length="103" mass="12379">MFENVDFGKEVNKKYIDFYVNKDIPLEEQIDLLKEDFLQVSYDNGYPIHMGWYPELDEDGNFRVSVIKDYQWNNSILQKSCRDLSLLNEYVHEYINLIESTNK</sequence>
<dbReference type="Proteomes" id="UP000308489">
    <property type="component" value="Chromosome 1"/>
</dbReference>
<proteinExistence type="predicted"/>
<organism evidence="1 2">
    <name type="scientific">Hathewaya histolytica</name>
    <name type="common">Clostridium histolyticum</name>
    <dbReference type="NCBI Taxonomy" id="1498"/>
    <lineage>
        <taxon>Bacteria</taxon>
        <taxon>Bacillati</taxon>
        <taxon>Bacillota</taxon>
        <taxon>Clostridia</taxon>
        <taxon>Eubacteriales</taxon>
        <taxon>Clostridiaceae</taxon>
        <taxon>Hathewaya</taxon>
    </lineage>
</organism>
<dbReference type="EMBL" id="LR590481">
    <property type="protein sequence ID" value="VTQ84332.1"/>
    <property type="molecule type" value="Genomic_DNA"/>
</dbReference>